<organism evidence="3 4">
    <name type="scientific">Oncorhynchus mykiss</name>
    <name type="common">Rainbow trout</name>
    <name type="synonym">Salmo gairdneri</name>
    <dbReference type="NCBI Taxonomy" id="8022"/>
    <lineage>
        <taxon>Eukaryota</taxon>
        <taxon>Metazoa</taxon>
        <taxon>Chordata</taxon>
        <taxon>Craniata</taxon>
        <taxon>Vertebrata</taxon>
        <taxon>Euteleostomi</taxon>
        <taxon>Actinopterygii</taxon>
        <taxon>Neopterygii</taxon>
        <taxon>Teleostei</taxon>
        <taxon>Protacanthopterygii</taxon>
        <taxon>Salmoniformes</taxon>
        <taxon>Salmonidae</taxon>
        <taxon>Salmoninae</taxon>
        <taxon>Oncorhynchus</taxon>
    </lineage>
</organism>
<evidence type="ECO:0000313" key="4">
    <source>
        <dbReference type="Proteomes" id="UP000694395"/>
    </source>
</evidence>
<dbReference type="AlphaFoldDB" id="A0A8C7VK35"/>
<feature type="domain" description="BPL/LPL catalytic" evidence="2">
    <location>
        <begin position="53"/>
        <end position="249"/>
    </location>
</feature>
<accession>A0A8C7VK35</accession>
<dbReference type="PROSITE" id="PS51733">
    <property type="entry name" value="BPL_LPL_CATALYTIC"/>
    <property type="match status" value="1"/>
</dbReference>
<dbReference type="Pfam" id="PF03099">
    <property type="entry name" value="BPL_LplA_LipB"/>
    <property type="match status" value="1"/>
</dbReference>
<dbReference type="SUPFAM" id="SSF55681">
    <property type="entry name" value="Class II aaRS and biotin synthetases"/>
    <property type="match status" value="1"/>
</dbReference>
<proteinExistence type="predicted"/>
<sequence length="309" mass="33945">LRWTGRFRQDRTSDPQCGAPGCPPPPPPLQTEGTLALVTDPPEFQNCEQFSLHTYSQPLETLTLGCTTLYTQVTPTTMDLLEELMLQLPEEMGLMSVAARQTQGRGFGGKAGLSPLGCAMFSVQVSVSSRLGQRIPFLQHLAALAAVEVVRTLPGYQEIDRRVKWPNDIYYSNLMKLGRVLVTSTVMGPTFHLLVGCGFNRSNSNPTICINNLVMQHNRECGTSMELLSSAQLIGRTLTSLKQLISAFQERGQRPSCPSTTRDGGTQVCLWSENGPQADVLSEEQGLVSLQSNGNSFDMLRNLVVIKQR</sequence>
<dbReference type="GeneTree" id="ENSGT00390000002960"/>
<dbReference type="GO" id="GO:0004077">
    <property type="term" value="F:biotin--[biotin carboxyl-carrier protein] ligase activity"/>
    <property type="evidence" value="ECO:0007669"/>
    <property type="project" value="TreeGrafter"/>
</dbReference>
<reference evidence="3" key="3">
    <citation type="submission" date="2025-09" db="UniProtKB">
        <authorList>
            <consortium name="Ensembl"/>
        </authorList>
    </citation>
    <scope>IDENTIFICATION</scope>
</reference>
<feature type="region of interest" description="Disordered" evidence="1">
    <location>
        <begin position="1"/>
        <end position="31"/>
    </location>
</feature>
<reference evidence="3" key="1">
    <citation type="submission" date="2020-07" db="EMBL/GenBank/DDBJ databases">
        <title>A long reads based de novo assembly of the rainbow trout Arlee double haploid line genome.</title>
        <authorList>
            <person name="Gao G."/>
            <person name="Palti Y."/>
        </authorList>
    </citation>
    <scope>NUCLEOTIDE SEQUENCE [LARGE SCALE GENOMIC DNA]</scope>
</reference>
<dbReference type="InterPro" id="IPR004143">
    <property type="entry name" value="BPL_LPL_catalytic"/>
</dbReference>
<reference evidence="3" key="2">
    <citation type="submission" date="2025-08" db="UniProtKB">
        <authorList>
            <consortium name="Ensembl"/>
        </authorList>
    </citation>
    <scope>IDENTIFICATION</scope>
</reference>
<protein>
    <recommendedName>
        <fullName evidence="2">BPL/LPL catalytic domain-containing protein</fullName>
    </recommendedName>
</protein>
<evidence type="ECO:0000259" key="2">
    <source>
        <dbReference type="PROSITE" id="PS51733"/>
    </source>
</evidence>
<dbReference type="GO" id="GO:0005737">
    <property type="term" value="C:cytoplasm"/>
    <property type="evidence" value="ECO:0007669"/>
    <property type="project" value="TreeGrafter"/>
</dbReference>
<keyword evidence="4" id="KW-1185">Reference proteome</keyword>
<evidence type="ECO:0000313" key="3">
    <source>
        <dbReference type="Ensembl" id="ENSOMYP00000028694.2"/>
    </source>
</evidence>
<dbReference type="PANTHER" id="PTHR12835:SF5">
    <property type="entry name" value="BIOTIN--PROTEIN LIGASE"/>
    <property type="match status" value="1"/>
</dbReference>
<dbReference type="PANTHER" id="PTHR12835">
    <property type="entry name" value="BIOTIN PROTEIN LIGASE"/>
    <property type="match status" value="1"/>
</dbReference>
<dbReference type="Ensembl" id="ENSOMYT00000031326.2">
    <property type="protein sequence ID" value="ENSOMYP00000028694.2"/>
    <property type="gene ID" value="ENSOMYG00000013470.2"/>
</dbReference>
<evidence type="ECO:0000256" key="1">
    <source>
        <dbReference type="SAM" id="MobiDB-lite"/>
    </source>
</evidence>
<dbReference type="Gene3D" id="3.30.930.10">
    <property type="entry name" value="Bira Bifunctional Protein, Domain 2"/>
    <property type="match status" value="1"/>
</dbReference>
<name>A0A8C7VK35_ONCMY</name>
<dbReference type="Proteomes" id="UP000694395">
    <property type="component" value="Chromosome 10"/>
</dbReference>
<dbReference type="InterPro" id="IPR045864">
    <property type="entry name" value="aa-tRNA-synth_II/BPL/LPL"/>
</dbReference>